<keyword evidence="1" id="KW-1133">Transmembrane helix</keyword>
<keyword evidence="1" id="KW-0472">Membrane</keyword>
<proteinExistence type="predicted"/>
<sequence>MPPFSDRLVDQLLWLIVLSSLAVWLWSGWKQDQLPPPSFYDLSRLVEPRQTRTLLEPFTIESQGVRYRLVPHFDYELDGVVVSLHDSDVFWDIYHRKDWQDFINIRDLCVVWGENLASGVFRAMHYKNTTWTCWISTADPEAARRFAWDWLANNHLLSHIELVQRAIKSARVGDQIYLRGQLVSYSNDRGFQRGTSTRRDDTGDGACETIHVEDFKIIRRANPGWRLVRRIAGWSLGLGLLALTLMFLFAPYRPRRSSY</sequence>
<protein>
    <submittedName>
        <fullName evidence="2">Uncharacterized protein</fullName>
    </submittedName>
</protein>
<evidence type="ECO:0000313" key="2">
    <source>
        <dbReference type="EMBL" id="QIK36704.1"/>
    </source>
</evidence>
<dbReference type="KEGG" id="cjap:GWK36_00340"/>
<keyword evidence="1" id="KW-0812">Transmembrane</keyword>
<organism evidence="2 3">
    <name type="scientific">Caldichromatium japonicum</name>
    <dbReference type="NCBI Taxonomy" id="2699430"/>
    <lineage>
        <taxon>Bacteria</taxon>
        <taxon>Pseudomonadati</taxon>
        <taxon>Pseudomonadota</taxon>
        <taxon>Gammaproteobacteria</taxon>
        <taxon>Chromatiales</taxon>
        <taxon>Chromatiaceae</taxon>
        <taxon>Caldichromatium</taxon>
    </lineage>
</organism>
<reference evidence="3" key="1">
    <citation type="submission" date="2020-01" db="EMBL/GenBank/DDBJ databases">
        <title>Caldichromatium gen. nov., sp. nov., a thermophilic purple sulfur bacterium member of the family Chromatiaceae isolated from Nakabusa hot spring, Japan.</title>
        <authorList>
            <person name="Saini M.K."/>
            <person name="Hanada S."/>
            <person name="Tank M."/>
        </authorList>
    </citation>
    <scope>NUCLEOTIDE SEQUENCE [LARGE SCALE GENOMIC DNA]</scope>
    <source>
        <strain evidence="3">No.7</strain>
    </source>
</reference>
<feature type="transmembrane region" description="Helical" evidence="1">
    <location>
        <begin position="12"/>
        <end position="29"/>
    </location>
</feature>
<dbReference type="AlphaFoldDB" id="A0A6G7V9P4"/>
<feature type="transmembrane region" description="Helical" evidence="1">
    <location>
        <begin position="231"/>
        <end position="250"/>
    </location>
</feature>
<accession>A0A6G7V9P4</accession>
<keyword evidence="3" id="KW-1185">Reference proteome</keyword>
<name>A0A6G7V9P4_9GAMM</name>
<gene>
    <name evidence="2" type="ORF">GWK36_00340</name>
</gene>
<dbReference type="EMBL" id="CP048029">
    <property type="protein sequence ID" value="QIK36704.1"/>
    <property type="molecule type" value="Genomic_DNA"/>
</dbReference>
<evidence type="ECO:0000313" key="3">
    <source>
        <dbReference type="Proteomes" id="UP000502699"/>
    </source>
</evidence>
<evidence type="ECO:0000256" key="1">
    <source>
        <dbReference type="SAM" id="Phobius"/>
    </source>
</evidence>
<dbReference type="RefSeq" id="WP_166269105.1">
    <property type="nucleotide sequence ID" value="NZ_CP048029.1"/>
</dbReference>
<dbReference type="Proteomes" id="UP000502699">
    <property type="component" value="Chromosome"/>
</dbReference>